<reference evidence="2 3" key="1">
    <citation type="submission" date="2016-11" db="EMBL/GenBank/DDBJ databases">
        <authorList>
            <person name="Jaros S."/>
            <person name="Januszkiewicz K."/>
            <person name="Wedrychowicz H."/>
        </authorList>
    </citation>
    <scope>NUCLEOTIDE SEQUENCE [LARGE SCALE GENOMIC DNA]</scope>
    <source>
        <strain evidence="2 3">DSM 8605</strain>
    </source>
</reference>
<dbReference type="OrthoDB" id="9815855at2"/>
<feature type="transmembrane region" description="Helical" evidence="1">
    <location>
        <begin position="248"/>
        <end position="271"/>
    </location>
</feature>
<feature type="transmembrane region" description="Helical" evidence="1">
    <location>
        <begin position="117"/>
        <end position="139"/>
    </location>
</feature>
<dbReference type="STRING" id="1121316.SAMN02745207_03512"/>
<name>A0A1M5XBP8_9CLOT</name>
<feature type="transmembrane region" description="Helical" evidence="1">
    <location>
        <begin position="92"/>
        <end position="111"/>
    </location>
</feature>
<dbReference type="GO" id="GO:0140359">
    <property type="term" value="F:ABC-type transporter activity"/>
    <property type="evidence" value="ECO:0007669"/>
    <property type="project" value="InterPro"/>
</dbReference>
<feature type="transmembrane region" description="Helical" evidence="1">
    <location>
        <begin position="60"/>
        <end position="80"/>
    </location>
</feature>
<keyword evidence="3" id="KW-1185">Reference proteome</keyword>
<dbReference type="RefSeq" id="WP_073340055.1">
    <property type="nucleotide sequence ID" value="NZ_FQXM01000026.1"/>
</dbReference>
<keyword evidence="1" id="KW-0472">Membrane</keyword>
<feature type="transmembrane region" description="Helical" evidence="1">
    <location>
        <begin position="146"/>
        <end position="167"/>
    </location>
</feature>
<proteinExistence type="predicted"/>
<gene>
    <name evidence="2" type="ORF">SAMN02745207_03512</name>
</gene>
<dbReference type="PANTHER" id="PTHR43471">
    <property type="entry name" value="ABC TRANSPORTER PERMEASE"/>
    <property type="match status" value="1"/>
</dbReference>
<evidence type="ECO:0000256" key="1">
    <source>
        <dbReference type="SAM" id="Phobius"/>
    </source>
</evidence>
<dbReference type="EMBL" id="FQXM01000026">
    <property type="protein sequence ID" value="SHH96934.1"/>
    <property type="molecule type" value="Genomic_DNA"/>
</dbReference>
<feature type="transmembrane region" description="Helical" evidence="1">
    <location>
        <begin position="20"/>
        <end position="40"/>
    </location>
</feature>
<protein>
    <submittedName>
        <fullName evidence="2">ABC-2 family transporter protein</fullName>
    </submittedName>
</protein>
<accession>A0A1M5XBP8</accession>
<organism evidence="2 3">
    <name type="scientific">Clostridium grantii DSM 8605</name>
    <dbReference type="NCBI Taxonomy" id="1121316"/>
    <lineage>
        <taxon>Bacteria</taxon>
        <taxon>Bacillati</taxon>
        <taxon>Bacillota</taxon>
        <taxon>Clostridia</taxon>
        <taxon>Eubacteriales</taxon>
        <taxon>Clostridiaceae</taxon>
        <taxon>Clostridium</taxon>
    </lineage>
</organism>
<evidence type="ECO:0000313" key="3">
    <source>
        <dbReference type="Proteomes" id="UP000184447"/>
    </source>
</evidence>
<dbReference type="Pfam" id="PF12679">
    <property type="entry name" value="ABC2_membrane_2"/>
    <property type="match status" value="1"/>
</dbReference>
<evidence type="ECO:0000313" key="2">
    <source>
        <dbReference type="EMBL" id="SHH96934.1"/>
    </source>
</evidence>
<dbReference type="GO" id="GO:0016020">
    <property type="term" value="C:membrane"/>
    <property type="evidence" value="ECO:0007669"/>
    <property type="project" value="UniProtKB-SubCell"/>
</dbReference>
<feature type="transmembrane region" description="Helical" evidence="1">
    <location>
        <begin position="211"/>
        <end position="236"/>
    </location>
</feature>
<keyword evidence="1" id="KW-0812">Transmembrane</keyword>
<dbReference type="PANTHER" id="PTHR43471:SF12">
    <property type="entry name" value="HYPOTHETICAL MEMBRANE PROTEIN, CONSERVED"/>
    <property type="match status" value="1"/>
</dbReference>
<keyword evidence="1" id="KW-1133">Transmembrane helix</keyword>
<dbReference type="Proteomes" id="UP000184447">
    <property type="component" value="Unassembled WGS sequence"/>
</dbReference>
<dbReference type="AlphaFoldDB" id="A0A1M5XBP8"/>
<feature type="transmembrane region" description="Helical" evidence="1">
    <location>
        <begin position="173"/>
        <end position="199"/>
    </location>
</feature>
<sequence length="298" mass="33093">MRINPVMEKELKVRMRNWKAAGMIGGYVGVLMLFVMFVLIETIMNSYYSSYGGGEFVTIYAILAIIQFVLIAFIVPALTAGSIAGERERQTLDLLLCTKLSPISIILGKLFTSINQILLLIVAALPVFSIIFFFGGISLFQLLQLLIFYVILTITIGSIGIFCSTFIKRTTPATVLTYVFIMFLTLGTIFIAALYLLIYNRTGTMQNTFPLIYLNPIAGLGSLLTSQVGNAGMFYIPGVYNFTGKEIAPFWVINCGINLIMSAVFLLLASIKLNPIKKSKKIKINKVKKNKKDKIKSK</sequence>